<gene>
    <name evidence="8" type="ORF">IWX46DRAFT_582412</name>
</gene>
<comment type="catalytic activity">
    <reaction evidence="4">
        <text>an aldehyde + NAD(+) + H2O = a carboxylate + NADH + 2 H(+)</text>
        <dbReference type="Rhea" id="RHEA:16185"/>
        <dbReference type="ChEBI" id="CHEBI:15377"/>
        <dbReference type="ChEBI" id="CHEBI:15378"/>
        <dbReference type="ChEBI" id="CHEBI:17478"/>
        <dbReference type="ChEBI" id="CHEBI:29067"/>
        <dbReference type="ChEBI" id="CHEBI:57540"/>
        <dbReference type="ChEBI" id="CHEBI:57945"/>
        <dbReference type="EC" id="1.2.1.3"/>
    </reaction>
</comment>
<comment type="caution">
    <text evidence="8">The sequence shown here is derived from an EMBL/GenBank/DDBJ whole genome shotgun (WGS) entry which is preliminary data.</text>
</comment>
<keyword evidence="2 6" id="KW-0560">Oxidoreductase</keyword>
<evidence type="ECO:0000313" key="8">
    <source>
        <dbReference type="EMBL" id="KAK7541558.1"/>
    </source>
</evidence>
<evidence type="ECO:0000256" key="3">
    <source>
        <dbReference type="ARBA" id="ARBA00024226"/>
    </source>
</evidence>
<sequence length="490" mass="52504">MASSSDDVRNKMDTRLFINGKFVESSDQKTFKLHSPSTRELLAEVSEASVQDVNATVAAAKAAQPAWAALSPPERGACLRKVATLMREHMQDLATLEAISMGRPVRDYIDVYVGARLWDWFSEAGWAIQGSTSLNNPGMVGMTLLQPYGVAAGIIPWNAPMIFFSSKAAPALACGNAIIIKTSEKAPLTSAFLAKLVEQAGFPPGIINILHGHGNVSGAALASHMDVRTLSFTGSTATGRSISIAAAKSNLKNLHLELGGKSPAVVFEDADLESAAATAQFGIGWNAGQICMGNSRIYVQDTVAEKFIKLFKEKWASVKMGDPLDPEVGLGPVADSIQYEKVNSYIELGKSSGAKVVLGGEKPEQNSQLSNGYYVPATIFENIPEDSKTMKEEVFGPVVCINTFKTEEEVIEKANDTEYGLYSAVFTTNHARALRVAKAIQAGTVGINCSAPINLPDLPFGGFKSSGVGREGMIHSMRNYLEEKSIMTKL</sequence>
<protein>
    <recommendedName>
        <fullName evidence="3">aldehyde dehydrogenase (NAD(+))</fullName>
        <ecNumber evidence="3">1.2.1.3</ecNumber>
    </recommendedName>
</protein>
<dbReference type="SUPFAM" id="SSF53720">
    <property type="entry name" value="ALDH-like"/>
    <property type="match status" value="1"/>
</dbReference>
<dbReference type="Gene3D" id="3.40.605.10">
    <property type="entry name" value="Aldehyde Dehydrogenase, Chain A, domain 1"/>
    <property type="match status" value="1"/>
</dbReference>
<accession>A0ABR1M254</accession>
<dbReference type="EMBL" id="JBBPDW010000024">
    <property type="protein sequence ID" value="KAK7541558.1"/>
    <property type="molecule type" value="Genomic_DNA"/>
</dbReference>
<dbReference type="PROSITE" id="PS00687">
    <property type="entry name" value="ALDEHYDE_DEHYDR_GLU"/>
    <property type="match status" value="1"/>
</dbReference>
<evidence type="ECO:0000259" key="7">
    <source>
        <dbReference type="Pfam" id="PF00171"/>
    </source>
</evidence>
<comment type="similarity">
    <text evidence="1 6">Belongs to the aldehyde dehydrogenase family.</text>
</comment>
<keyword evidence="9" id="KW-1185">Reference proteome</keyword>
<reference evidence="8 9" key="1">
    <citation type="submission" date="2024-04" db="EMBL/GenBank/DDBJ databases">
        <title>Phyllosticta paracitricarpa is synonymous to the EU quarantine fungus P. citricarpa based on phylogenomic analyses.</title>
        <authorList>
            <consortium name="Lawrence Berkeley National Laboratory"/>
            <person name="Van Ingen-Buijs V.A."/>
            <person name="Van Westerhoven A.C."/>
            <person name="Haridas S."/>
            <person name="Skiadas P."/>
            <person name="Martin F."/>
            <person name="Groenewald J.Z."/>
            <person name="Crous P.W."/>
            <person name="Seidl M.F."/>
        </authorList>
    </citation>
    <scope>NUCLEOTIDE SEQUENCE [LARGE SCALE GENOMIC DNA]</scope>
    <source>
        <strain evidence="8 9">CBS 122670</strain>
    </source>
</reference>
<dbReference type="EC" id="1.2.1.3" evidence="3"/>
<name>A0ABR1M254_9PEZI</name>
<evidence type="ECO:0000256" key="4">
    <source>
        <dbReference type="ARBA" id="ARBA00049194"/>
    </source>
</evidence>
<dbReference type="Proteomes" id="UP001365128">
    <property type="component" value="Unassembled WGS sequence"/>
</dbReference>
<dbReference type="Pfam" id="PF00171">
    <property type="entry name" value="Aldedh"/>
    <property type="match status" value="1"/>
</dbReference>
<feature type="active site" evidence="5">
    <location>
        <position position="257"/>
    </location>
</feature>
<dbReference type="Gene3D" id="3.40.309.10">
    <property type="entry name" value="Aldehyde Dehydrogenase, Chain A, domain 2"/>
    <property type="match status" value="1"/>
</dbReference>
<dbReference type="InterPro" id="IPR016162">
    <property type="entry name" value="Ald_DH_N"/>
</dbReference>
<dbReference type="InterPro" id="IPR029510">
    <property type="entry name" value="Ald_DH_CS_GLU"/>
</dbReference>
<dbReference type="InterPro" id="IPR016161">
    <property type="entry name" value="Ald_DH/histidinol_DH"/>
</dbReference>
<evidence type="ECO:0000256" key="6">
    <source>
        <dbReference type="RuleBase" id="RU003345"/>
    </source>
</evidence>
<feature type="domain" description="Aldehyde dehydrogenase" evidence="7">
    <location>
        <begin position="22"/>
        <end position="486"/>
    </location>
</feature>
<dbReference type="PANTHER" id="PTHR11699">
    <property type="entry name" value="ALDEHYDE DEHYDROGENASE-RELATED"/>
    <property type="match status" value="1"/>
</dbReference>
<evidence type="ECO:0000313" key="9">
    <source>
        <dbReference type="Proteomes" id="UP001365128"/>
    </source>
</evidence>
<organism evidence="8 9">
    <name type="scientific">Phyllosticta citricarpa</name>
    <dbReference type="NCBI Taxonomy" id="55181"/>
    <lineage>
        <taxon>Eukaryota</taxon>
        <taxon>Fungi</taxon>
        <taxon>Dikarya</taxon>
        <taxon>Ascomycota</taxon>
        <taxon>Pezizomycotina</taxon>
        <taxon>Dothideomycetes</taxon>
        <taxon>Dothideomycetes incertae sedis</taxon>
        <taxon>Botryosphaeriales</taxon>
        <taxon>Phyllostictaceae</taxon>
        <taxon>Phyllosticta</taxon>
    </lineage>
</organism>
<dbReference type="InterPro" id="IPR016163">
    <property type="entry name" value="Ald_DH_C"/>
</dbReference>
<proteinExistence type="inferred from homology"/>
<evidence type="ECO:0000256" key="5">
    <source>
        <dbReference type="PROSITE-ProRule" id="PRU10007"/>
    </source>
</evidence>
<evidence type="ECO:0000256" key="2">
    <source>
        <dbReference type="ARBA" id="ARBA00023002"/>
    </source>
</evidence>
<dbReference type="InterPro" id="IPR015590">
    <property type="entry name" value="Aldehyde_DH_dom"/>
</dbReference>
<evidence type="ECO:0000256" key="1">
    <source>
        <dbReference type="ARBA" id="ARBA00009986"/>
    </source>
</evidence>